<dbReference type="InterPro" id="IPR001370">
    <property type="entry name" value="BIR_rpt"/>
</dbReference>
<keyword evidence="4" id="KW-0862">Zinc</keyword>
<dbReference type="OrthoDB" id="6129466at2759"/>
<feature type="compositionally biased region" description="Low complexity" evidence="6">
    <location>
        <begin position="1214"/>
        <end position="1262"/>
    </location>
</feature>
<organism evidence="8 9">
    <name type="scientific">Mytilus galloprovincialis</name>
    <name type="common">Mediterranean mussel</name>
    <dbReference type="NCBI Taxonomy" id="29158"/>
    <lineage>
        <taxon>Eukaryota</taxon>
        <taxon>Metazoa</taxon>
        <taxon>Spiralia</taxon>
        <taxon>Lophotrochozoa</taxon>
        <taxon>Mollusca</taxon>
        <taxon>Bivalvia</taxon>
        <taxon>Autobranchia</taxon>
        <taxon>Pteriomorphia</taxon>
        <taxon>Mytilida</taxon>
        <taxon>Mytiloidea</taxon>
        <taxon>Mytilidae</taxon>
        <taxon>Mytilinae</taxon>
        <taxon>Mytilus</taxon>
    </lineage>
</organism>
<dbReference type="InterPro" id="IPR011029">
    <property type="entry name" value="DEATH-like_dom_sf"/>
</dbReference>
<keyword evidence="3 5" id="KW-0863">Zinc-finger</keyword>
<feature type="domain" description="RING-type" evidence="7">
    <location>
        <begin position="1554"/>
        <end position="1589"/>
    </location>
</feature>
<name>A0A8B6F347_MYTGA</name>
<dbReference type="CDD" id="cd16713">
    <property type="entry name" value="RING-HC_BIRC2_3_7"/>
    <property type="match status" value="1"/>
</dbReference>
<feature type="compositionally biased region" description="Basic and acidic residues" evidence="6">
    <location>
        <begin position="1521"/>
        <end position="1542"/>
    </location>
</feature>
<protein>
    <submittedName>
        <fullName evidence="8">Baculoviral IAP repeat-containing protein 2/3</fullName>
    </submittedName>
</protein>
<dbReference type="GO" id="GO:0008270">
    <property type="term" value="F:zinc ion binding"/>
    <property type="evidence" value="ECO:0007669"/>
    <property type="project" value="UniProtKB-KW"/>
</dbReference>
<dbReference type="GO" id="GO:0043027">
    <property type="term" value="F:cysteine-type endopeptidase inhibitor activity involved in apoptotic process"/>
    <property type="evidence" value="ECO:0007669"/>
    <property type="project" value="TreeGrafter"/>
</dbReference>
<dbReference type="GO" id="GO:0061630">
    <property type="term" value="F:ubiquitin protein ligase activity"/>
    <property type="evidence" value="ECO:0007669"/>
    <property type="project" value="TreeGrafter"/>
</dbReference>
<comment type="caution">
    <text evidence="8">The sequence shown here is derived from an EMBL/GenBank/DDBJ whole genome shotgun (WGS) entry which is preliminary data.</text>
</comment>
<dbReference type="GO" id="GO:0005737">
    <property type="term" value="C:cytoplasm"/>
    <property type="evidence" value="ECO:0007669"/>
    <property type="project" value="TreeGrafter"/>
</dbReference>
<feature type="region of interest" description="Disordered" evidence="6">
    <location>
        <begin position="1214"/>
        <end position="1306"/>
    </location>
</feature>
<dbReference type="GO" id="GO:0043066">
    <property type="term" value="P:negative regulation of apoptotic process"/>
    <property type="evidence" value="ECO:0007669"/>
    <property type="project" value="TreeGrafter"/>
</dbReference>
<keyword evidence="2" id="KW-0479">Metal-binding</keyword>
<evidence type="ECO:0000256" key="2">
    <source>
        <dbReference type="ARBA" id="ARBA00022723"/>
    </source>
</evidence>
<dbReference type="Gene3D" id="1.10.1170.10">
    <property type="entry name" value="Inhibitor Of Apoptosis Protein (2mihbC-IAP-1), Chain A"/>
    <property type="match status" value="3"/>
</dbReference>
<evidence type="ECO:0000256" key="3">
    <source>
        <dbReference type="ARBA" id="ARBA00022771"/>
    </source>
</evidence>
<sequence>MTKHKRSGNLLLYDEKISSVVQLNSKEESLKSIPVREIKTKELINVISKDRFADTAANRYVEMLKKAIIDLEKTDAPVALLFNSLHYILIGYGQEGMDKLDIILEYPNAVPSDSKKLATLKLHIQKLPIESSIPSNVGKEGNQLLPTACIAGVLPISKDIFSPGFLLIIMLLHGEHILDIQCLKAIIYSHCGSHQVTSLCKVFTSESLQEYIFSSKETDRKEKHSTTNRLEERIKISYDCYFQIYQSIRSFVSIGNPSFIHAFEISKKISDAVEHWKNLDQAIKSNVRSCGLISICEVKKNLNIIMSIMDCDNCSTHVLNRLHLRKNKSTLNELKMSCVFCNIISVLKELHSNFDSELQFQNCNTAIDFIRSWEKIVPMISHVSSNILLVGEFCKAINFVYSAIDLDVFNSCKLLYSYSMTQMAIDSSIMSDLLNEMYRRVSGMDIVDLHSLCTCMLHLPHQLNTLEFSGLQDFFNNNFIKRAIAHVAADHTKLTNTTIVMGSEIQNVMDLHVTCDISKKQMFLLMLLNIIDSEVENLQIINFLEINGLKEEKKELFRRYYSCEVQACQFLDARTLLIPKTKLEMIAKEEKQTRSNTFTKDLFHKPCVRSTHEHVESWHALFESLLECVKSLLEIVESIFYENDEIVYPKHIERINCHGHTEKNCLALGERTYEHFERIFHKDDERVCHEYVGKNCHELVERHCHELVVRIGLAVAEKVYEHVERIGLALAERVYEYVERSSELVEENNMLKKMKDITNKGHRNCLELLTFYAKDDLHKSRAITIYEKKQIQFCKDKKIQCVSKLCSNHLYNSTQEYLCSGIPFCFPNSEILCSFESKMLLTKHYNCRIHRNLCSDETCNIHLQHKNELKLFLLEEIADLNSSKHILLKDFQRKDESKHIPLVKEGRVTDDECQLTLAERCNAVLGITFTLAQCMIAFLQNILQRNNCKQQETDCKLQETEEHVMKQTVTNLCLVFGFISCNQISENVGKEKENVNIQFSGKLQTLLSIHGNRKHENIIPKDKLMDLFDILQLDNSKCIKSELYNIINHNSIFRNDEITAYPVNGYNGMSNEILRVGSLNNFPSENSPSLIKLAKYGFYYEGKGREVTCFSCGIKHDDWSYRSNPLEVHRQISPYCEYLKTLAPSDQPILRPPIEIIENDCRHNATPRMPTTEIPYQNGIGTDSIHTCTDAHGTPMTVAVQSVDSGLFGSSLSHSSNNLVTSNSTSISSISQRSSRASTDSGFGSRGSISTDNSSSSNHNSNLAVPQLPPLLEGGEHSIQRVSGPASRDSPIPQNNRKNTPKEKYPEYIPIERRRATYKNWPPNLDFLHPLDLSECGFFYSNFGDCVRCFHCGIGLRNWESDDNPWVEHARWSRKCPYLLQRKGQEFIDSVLSVLGLQTDSEIEMQTANAGTEPASQVSSGYGTASANDVRDPVCHPAAQYIIRENIFGDNKEKQVKKTMNQLLQNHEWDDITNDMLVNALLESKDIMENLDTKTNSLNLSECAVSNSSASSDSNTPSTGTDDKNKEEESKKSTEENPEKIQKENEELKELYTCKICLDERVGITFVPCGHLVTCKTCSPKIRRCPLCRTFIRGTIKTTM</sequence>
<evidence type="ECO:0000256" key="4">
    <source>
        <dbReference type="ARBA" id="ARBA00022833"/>
    </source>
</evidence>
<dbReference type="GO" id="GO:0031398">
    <property type="term" value="P:positive regulation of protein ubiquitination"/>
    <property type="evidence" value="ECO:0007669"/>
    <property type="project" value="TreeGrafter"/>
</dbReference>
<gene>
    <name evidence="8" type="ORF">MGAL_10B018889</name>
</gene>
<dbReference type="Pfam" id="PF13920">
    <property type="entry name" value="zf-C3HC4_3"/>
    <property type="match status" value="1"/>
</dbReference>
<proteinExistence type="inferred from homology"/>
<evidence type="ECO:0000256" key="6">
    <source>
        <dbReference type="SAM" id="MobiDB-lite"/>
    </source>
</evidence>
<dbReference type="PANTHER" id="PTHR10044:SF139">
    <property type="entry name" value="DEATH-ASSOCIATED INHIBITOR OF APOPTOSIS 2"/>
    <property type="match status" value="1"/>
</dbReference>
<feature type="compositionally biased region" description="Low complexity" evidence="6">
    <location>
        <begin position="1506"/>
        <end position="1519"/>
    </location>
</feature>
<dbReference type="FunFam" id="1.10.1170.10:FF:000002">
    <property type="entry name" value="Baculoviral IAP repeat containing 7"/>
    <property type="match status" value="1"/>
</dbReference>
<dbReference type="GO" id="GO:0005634">
    <property type="term" value="C:nucleus"/>
    <property type="evidence" value="ECO:0007669"/>
    <property type="project" value="TreeGrafter"/>
</dbReference>
<evidence type="ECO:0000313" key="8">
    <source>
        <dbReference type="EMBL" id="VDI43854.1"/>
    </source>
</evidence>
<dbReference type="EMBL" id="UYJE01006197">
    <property type="protein sequence ID" value="VDI43854.1"/>
    <property type="molecule type" value="Genomic_DNA"/>
</dbReference>
<evidence type="ECO:0000256" key="5">
    <source>
        <dbReference type="PROSITE-ProRule" id="PRU00175"/>
    </source>
</evidence>
<dbReference type="InterPro" id="IPR001841">
    <property type="entry name" value="Znf_RING"/>
</dbReference>
<dbReference type="SMART" id="SM00238">
    <property type="entry name" value="BIR"/>
    <property type="match status" value="2"/>
</dbReference>
<dbReference type="Pfam" id="PF00653">
    <property type="entry name" value="BIR"/>
    <property type="match status" value="2"/>
</dbReference>
<evidence type="ECO:0000313" key="9">
    <source>
        <dbReference type="Proteomes" id="UP000596742"/>
    </source>
</evidence>
<reference evidence="8" key="1">
    <citation type="submission" date="2018-11" db="EMBL/GenBank/DDBJ databases">
        <authorList>
            <person name="Alioto T."/>
            <person name="Alioto T."/>
        </authorList>
    </citation>
    <scope>NUCLEOTIDE SEQUENCE</scope>
</reference>
<dbReference type="CDD" id="cd00022">
    <property type="entry name" value="BIR"/>
    <property type="match status" value="2"/>
</dbReference>
<dbReference type="SUPFAM" id="SSF57924">
    <property type="entry name" value="Inhibitor of apoptosis (IAP) repeat"/>
    <property type="match status" value="2"/>
</dbReference>
<dbReference type="SMART" id="SM00184">
    <property type="entry name" value="RING"/>
    <property type="match status" value="1"/>
</dbReference>
<dbReference type="Proteomes" id="UP000596742">
    <property type="component" value="Unassembled WGS sequence"/>
</dbReference>
<dbReference type="GO" id="GO:0051726">
    <property type="term" value="P:regulation of cell cycle"/>
    <property type="evidence" value="ECO:0007669"/>
    <property type="project" value="TreeGrafter"/>
</dbReference>
<dbReference type="PANTHER" id="PTHR10044">
    <property type="entry name" value="INHIBITOR OF APOPTOSIS"/>
    <property type="match status" value="1"/>
</dbReference>
<accession>A0A8B6F347</accession>
<evidence type="ECO:0000259" key="7">
    <source>
        <dbReference type="PROSITE" id="PS50089"/>
    </source>
</evidence>
<dbReference type="InterPro" id="IPR050784">
    <property type="entry name" value="IAP"/>
</dbReference>
<dbReference type="Gene3D" id="1.10.533.10">
    <property type="entry name" value="Death Domain, Fas"/>
    <property type="match status" value="1"/>
</dbReference>
<dbReference type="PROSITE" id="PS50143">
    <property type="entry name" value="BIR_REPEAT_2"/>
    <property type="match status" value="2"/>
</dbReference>
<comment type="similarity">
    <text evidence="1">Belongs to the IAP family.</text>
</comment>
<dbReference type="PROSITE" id="PS50089">
    <property type="entry name" value="ZF_RING_2"/>
    <property type="match status" value="1"/>
</dbReference>
<evidence type="ECO:0000256" key="1">
    <source>
        <dbReference type="ARBA" id="ARBA00006672"/>
    </source>
</evidence>
<keyword evidence="9" id="KW-1185">Reference proteome</keyword>
<feature type="region of interest" description="Disordered" evidence="6">
    <location>
        <begin position="1506"/>
        <end position="1542"/>
    </location>
</feature>